<keyword evidence="5" id="KW-0597">Phosphoprotein</keyword>
<dbReference type="InterPro" id="IPR036097">
    <property type="entry name" value="HisK_dim/P_sf"/>
</dbReference>
<evidence type="ECO:0000256" key="12">
    <source>
        <dbReference type="SAM" id="Coils"/>
    </source>
</evidence>
<dbReference type="Gene3D" id="1.10.287.130">
    <property type="match status" value="1"/>
</dbReference>
<organism evidence="15 16">
    <name type="scientific">Anaerosacchariphilus polymeriproducens</name>
    <dbReference type="NCBI Taxonomy" id="1812858"/>
    <lineage>
        <taxon>Bacteria</taxon>
        <taxon>Bacillati</taxon>
        <taxon>Bacillota</taxon>
        <taxon>Clostridia</taxon>
        <taxon>Lachnospirales</taxon>
        <taxon>Lachnospiraceae</taxon>
        <taxon>Anaerosacchariphilus</taxon>
    </lineage>
</organism>
<name>A0A371AYI8_9FIRM</name>
<dbReference type="PANTHER" id="PTHR45453:SF2">
    <property type="entry name" value="HISTIDINE KINASE"/>
    <property type="match status" value="1"/>
</dbReference>
<keyword evidence="11 13" id="KW-0472">Membrane</keyword>
<feature type="coiled-coil region" evidence="12">
    <location>
        <begin position="99"/>
        <end position="126"/>
    </location>
</feature>
<dbReference type="InterPro" id="IPR005467">
    <property type="entry name" value="His_kinase_dom"/>
</dbReference>
<keyword evidence="6" id="KW-0808">Transferase</keyword>
<dbReference type="GO" id="GO:0000155">
    <property type="term" value="F:phosphorelay sensor kinase activity"/>
    <property type="evidence" value="ECO:0007669"/>
    <property type="project" value="InterPro"/>
</dbReference>
<dbReference type="SMART" id="SM00387">
    <property type="entry name" value="HATPase_c"/>
    <property type="match status" value="1"/>
</dbReference>
<proteinExistence type="predicted"/>
<dbReference type="InterPro" id="IPR003594">
    <property type="entry name" value="HATPase_dom"/>
</dbReference>
<comment type="catalytic activity">
    <reaction evidence="1">
        <text>ATP + protein L-histidine = ADP + protein N-phospho-L-histidine.</text>
        <dbReference type="EC" id="2.7.13.3"/>
    </reaction>
</comment>
<dbReference type="GO" id="GO:0016036">
    <property type="term" value="P:cellular response to phosphate starvation"/>
    <property type="evidence" value="ECO:0007669"/>
    <property type="project" value="TreeGrafter"/>
</dbReference>
<keyword evidence="16" id="KW-1185">Reference proteome</keyword>
<reference evidence="15 16" key="1">
    <citation type="submission" date="2018-07" db="EMBL/GenBank/DDBJ databases">
        <title>Anaerosacharophilus polymeroproducens gen. nov. sp. nov., an anaerobic bacterium isolated from salt field.</title>
        <authorList>
            <person name="Kim W."/>
            <person name="Yang S.-H."/>
            <person name="Oh J."/>
            <person name="Lee J.-H."/>
            <person name="Kwon K.K."/>
        </authorList>
    </citation>
    <scope>NUCLEOTIDE SEQUENCE [LARGE SCALE GENOMIC DNA]</scope>
    <source>
        <strain evidence="15 16">MCWD5</strain>
    </source>
</reference>
<feature type="domain" description="Histidine kinase" evidence="14">
    <location>
        <begin position="126"/>
        <end position="333"/>
    </location>
</feature>
<comment type="caution">
    <text evidence="15">The sequence shown here is derived from an EMBL/GenBank/DDBJ whole genome shotgun (WGS) entry which is preliminary data.</text>
</comment>
<dbReference type="EC" id="2.7.13.3" evidence="3"/>
<evidence type="ECO:0000256" key="1">
    <source>
        <dbReference type="ARBA" id="ARBA00000085"/>
    </source>
</evidence>
<dbReference type="CDD" id="cd00082">
    <property type="entry name" value="HisKA"/>
    <property type="match status" value="1"/>
</dbReference>
<evidence type="ECO:0000313" key="15">
    <source>
        <dbReference type="EMBL" id="RDU24654.1"/>
    </source>
</evidence>
<evidence type="ECO:0000256" key="5">
    <source>
        <dbReference type="ARBA" id="ARBA00022553"/>
    </source>
</evidence>
<protein>
    <recommendedName>
        <fullName evidence="3">histidine kinase</fullName>
        <ecNumber evidence="3">2.7.13.3</ecNumber>
    </recommendedName>
</protein>
<feature type="transmembrane region" description="Helical" evidence="13">
    <location>
        <begin position="12"/>
        <end position="30"/>
    </location>
</feature>
<keyword evidence="4" id="KW-1003">Cell membrane</keyword>
<comment type="subcellular location">
    <subcellularLocation>
        <location evidence="2">Cell membrane</location>
        <topology evidence="2">Multi-pass membrane protein</topology>
    </subcellularLocation>
</comment>
<keyword evidence="7 13" id="KW-0812">Transmembrane</keyword>
<evidence type="ECO:0000313" key="16">
    <source>
        <dbReference type="Proteomes" id="UP000255036"/>
    </source>
</evidence>
<evidence type="ECO:0000256" key="11">
    <source>
        <dbReference type="ARBA" id="ARBA00023136"/>
    </source>
</evidence>
<dbReference type="SUPFAM" id="SSF47384">
    <property type="entry name" value="Homodimeric domain of signal transducing histidine kinase"/>
    <property type="match status" value="1"/>
</dbReference>
<evidence type="ECO:0000256" key="2">
    <source>
        <dbReference type="ARBA" id="ARBA00004651"/>
    </source>
</evidence>
<dbReference type="Proteomes" id="UP000255036">
    <property type="component" value="Unassembled WGS sequence"/>
</dbReference>
<dbReference type="GO" id="GO:0004721">
    <property type="term" value="F:phosphoprotein phosphatase activity"/>
    <property type="evidence" value="ECO:0007669"/>
    <property type="project" value="TreeGrafter"/>
</dbReference>
<evidence type="ECO:0000256" key="6">
    <source>
        <dbReference type="ARBA" id="ARBA00022679"/>
    </source>
</evidence>
<dbReference type="Pfam" id="PF02518">
    <property type="entry name" value="HATPase_c"/>
    <property type="match status" value="1"/>
</dbReference>
<keyword evidence="10" id="KW-0902">Two-component regulatory system</keyword>
<dbReference type="SUPFAM" id="SSF55874">
    <property type="entry name" value="ATPase domain of HSP90 chaperone/DNA topoisomerase II/histidine kinase"/>
    <property type="match status" value="1"/>
</dbReference>
<dbReference type="InterPro" id="IPR004358">
    <property type="entry name" value="Sig_transdc_His_kin-like_C"/>
</dbReference>
<dbReference type="PROSITE" id="PS50109">
    <property type="entry name" value="HIS_KIN"/>
    <property type="match status" value="1"/>
</dbReference>
<evidence type="ECO:0000256" key="10">
    <source>
        <dbReference type="ARBA" id="ARBA00023012"/>
    </source>
</evidence>
<accession>A0A371AYI8</accession>
<dbReference type="PANTHER" id="PTHR45453">
    <property type="entry name" value="PHOSPHATE REGULON SENSOR PROTEIN PHOR"/>
    <property type="match status" value="1"/>
</dbReference>
<dbReference type="InterPro" id="IPR036890">
    <property type="entry name" value="HATPase_C_sf"/>
</dbReference>
<keyword evidence="9 13" id="KW-1133">Transmembrane helix</keyword>
<sequence length="334" mass="39048">MSFINFLNGRKSIIVLHVIGMIVLYSYLSIFDIPKLAVFFIVFMWAIVFLIYLIVTFIKRRSYFTHLQEFIENSTDLNSLANSLRPPENSDMKIFFDYIQRLNEDIEEKMDAIKNKQSNYQEYIESWVHDVKTPIAAIKLIIETDLKGISYEELLEEANKIEHLVEQTLYFARSENVEKDYFIKEIPVMKCVKSAIEDNAVLIERKGITMEVKNSGETVISDEKWLRFIFNQIFINAIKYSKKDSPYIKIWVDRKNESVILNIEDNGIGIPKKDIDRIFNKGFTGESGRKYEKSTGMGLYLVKKLCMKLGHDVYVQSSREKFTKVSIAFPKNKI</sequence>
<evidence type="ECO:0000256" key="7">
    <source>
        <dbReference type="ARBA" id="ARBA00022692"/>
    </source>
</evidence>
<evidence type="ECO:0000256" key="4">
    <source>
        <dbReference type="ARBA" id="ARBA00022475"/>
    </source>
</evidence>
<dbReference type="PRINTS" id="PR00344">
    <property type="entry name" value="BCTRLSENSOR"/>
</dbReference>
<dbReference type="InterPro" id="IPR003661">
    <property type="entry name" value="HisK_dim/P_dom"/>
</dbReference>
<dbReference type="EMBL" id="QRCT01000012">
    <property type="protein sequence ID" value="RDU24654.1"/>
    <property type="molecule type" value="Genomic_DNA"/>
</dbReference>
<evidence type="ECO:0000256" key="13">
    <source>
        <dbReference type="SAM" id="Phobius"/>
    </source>
</evidence>
<dbReference type="AlphaFoldDB" id="A0A371AYI8"/>
<dbReference type="OrthoDB" id="9780487at2"/>
<evidence type="ECO:0000256" key="8">
    <source>
        <dbReference type="ARBA" id="ARBA00022777"/>
    </source>
</evidence>
<dbReference type="GO" id="GO:0005886">
    <property type="term" value="C:plasma membrane"/>
    <property type="evidence" value="ECO:0007669"/>
    <property type="project" value="UniProtKB-SubCell"/>
</dbReference>
<evidence type="ECO:0000256" key="3">
    <source>
        <dbReference type="ARBA" id="ARBA00012438"/>
    </source>
</evidence>
<dbReference type="RefSeq" id="WP_115480886.1">
    <property type="nucleotide sequence ID" value="NZ_QRCT01000012.1"/>
</dbReference>
<evidence type="ECO:0000259" key="14">
    <source>
        <dbReference type="PROSITE" id="PS50109"/>
    </source>
</evidence>
<evidence type="ECO:0000256" key="9">
    <source>
        <dbReference type="ARBA" id="ARBA00022989"/>
    </source>
</evidence>
<dbReference type="Gene3D" id="3.30.565.10">
    <property type="entry name" value="Histidine kinase-like ATPase, C-terminal domain"/>
    <property type="match status" value="1"/>
</dbReference>
<keyword evidence="8 15" id="KW-0418">Kinase</keyword>
<dbReference type="InterPro" id="IPR050351">
    <property type="entry name" value="BphY/WalK/GraS-like"/>
</dbReference>
<feature type="transmembrane region" description="Helical" evidence="13">
    <location>
        <begin position="36"/>
        <end position="58"/>
    </location>
</feature>
<keyword evidence="12" id="KW-0175">Coiled coil</keyword>
<gene>
    <name evidence="15" type="ORF">DWV06_04090</name>
</gene>